<protein>
    <submittedName>
        <fullName evidence="3">Transcription factor TFIIIC, tau55-related protein</fullName>
    </submittedName>
</protein>
<dbReference type="EMBL" id="LAYC01000001">
    <property type="protein sequence ID" value="KYK60470.1"/>
    <property type="molecule type" value="Genomic_DNA"/>
</dbReference>
<feature type="compositionally biased region" description="Low complexity" evidence="1">
    <location>
        <begin position="335"/>
        <end position="349"/>
    </location>
</feature>
<evidence type="ECO:0000256" key="1">
    <source>
        <dbReference type="SAM" id="MobiDB-lite"/>
    </source>
</evidence>
<keyword evidence="4" id="KW-1185">Reference proteome</keyword>
<feature type="compositionally biased region" description="Basic residues" evidence="1">
    <location>
        <begin position="353"/>
        <end position="362"/>
    </location>
</feature>
<dbReference type="STRING" id="98403.A0A151GTR4"/>
<accession>A0A151GTR4</accession>
<feature type="region of interest" description="Disordered" evidence="1">
    <location>
        <begin position="304"/>
        <end position="416"/>
    </location>
</feature>
<reference evidence="3 4" key="1">
    <citation type="journal article" date="2016" name="Sci. Rep.">
        <title>Insights into Adaptations to a Near-Obligate Nematode Endoparasitic Lifestyle from the Finished Genome of Drechmeria coniospora.</title>
        <authorList>
            <person name="Zhang L."/>
            <person name="Zhou Z."/>
            <person name="Guo Q."/>
            <person name="Fokkens L."/>
            <person name="Miskei M."/>
            <person name="Pocsi I."/>
            <person name="Zhang W."/>
            <person name="Chen M."/>
            <person name="Wang L."/>
            <person name="Sun Y."/>
            <person name="Donzelli B.G."/>
            <person name="Gibson D.M."/>
            <person name="Nelson D.R."/>
            <person name="Luo J.G."/>
            <person name="Rep M."/>
            <person name="Liu H."/>
            <person name="Yang S."/>
            <person name="Wang J."/>
            <person name="Krasnoff S.B."/>
            <person name="Xu Y."/>
            <person name="Molnar I."/>
            <person name="Lin M."/>
        </authorList>
    </citation>
    <scope>NUCLEOTIDE SEQUENCE [LARGE SCALE GENOMIC DNA]</scope>
    <source>
        <strain evidence="3 4">ARSEF 6962</strain>
    </source>
</reference>
<gene>
    <name evidence="3" type="ORF">DCS_01607</name>
</gene>
<dbReference type="AlphaFoldDB" id="A0A151GTR4"/>
<proteinExistence type="predicted"/>
<comment type="caution">
    <text evidence="3">The sequence shown here is derived from an EMBL/GenBank/DDBJ whole genome shotgun (WGS) entry which is preliminary data.</text>
</comment>
<feature type="compositionally biased region" description="Low complexity" evidence="1">
    <location>
        <begin position="367"/>
        <end position="377"/>
    </location>
</feature>
<dbReference type="Proteomes" id="UP000076580">
    <property type="component" value="Chromosome 01"/>
</dbReference>
<sequence length="416" mass="45588">MSSTPVFTPDEPGALGLDEILNQVAQDDEDEWEYEYSTTETETYYLTVELSYTEFKEQSKKMPHHSRGGYYKNWLDQTPAGPSKKVTRGKAGNDGDGSDDENEAEPDAGADGDDDEDEEDDDNEDAGPPLDPGLQAASKGLEDGEKAADKQATPRRAGDNDDGEVDGGEEGESFDEIQVLELHSHRPVISYRGRVFEGQWAEVIGTEAILTKHKEQNPLPALRNLKEGVDFLAASSARIMTTEKVPKPRAPEQDSLAAIREEWNIRIPPGKDRTGERAQQIRFLENLIALKMKREDMDQVTVYATDGDGKDWDDKQGPDFKPRIRRKAAARDDSTQSASAARARGQSSGSDRHRARSRRQARGGRGASAAGMGSTSALSTPTPSRWDDLPQPSEGLEGEEDDDDEGGEDASMTGND</sequence>
<dbReference type="GeneID" id="63714250"/>
<evidence type="ECO:0000313" key="4">
    <source>
        <dbReference type="Proteomes" id="UP000076580"/>
    </source>
</evidence>
<dbReference type="Pfam" id="PF10419">
    <property type="entry name" value="TFIIIC_sub6"/>
    <property type="match status" value="1"/>
</dbReference>
<dbReference type="InterPro" id="IPR019481">
    <property type="entry name" value="TFIIIC_triple_barrel"/>
</dbReference>
<dbReference type="RefSeq" id="XP_040659822.1">
    <property type="nucleotide sequence ID" value="XM_040798939.1"/>
</dbReference>
<name>A0A151GTR4_DRECN</name>
<dbReference type="InParanoid" id="A0A151GTR4"/>
<feature type="region of interest" description="Disordered" evidence="1">
    <location>
        <begin position="55"/>
        <end position="170"/>
    </location>
</feature>
<feature type="compositionally biased region" description="Acidic residues" evidence="1">
    <location>
        <begin position="96"/>
        <end position="125"/>
    </location>
</feature>
<feature type="compositionally biased region" description="Basic and acidic residues" evidence="1">
    <location>
        <begin position="307"/>
        <end position="322"/>
    </location>
</feature>
<evidence type="ECO:0000313" key="3">
    <source>
        <dbReference type="EMBL" id="KYK60470.1"/>
    </source>
</evidence>
<feature type="compositionally biased region" description="Basic and acidic residues" evidence="1">
    <location>
        <begin position="140"/>
        <end position="149"/>
    </location>
</feature>
<feature type="compositionally biased region" description="Acidic residues" evidence="1">
    <location>
        <begin position="396"/>
        <end position="408"/>
    </location>
</feature>
<evidence type="ECO:0000259" key="2">
    <source>
        <dbReference type="Pfam" id="PF10419"/>
    </source>
</evidence>
<feature type="compositionally biased region" description="Acidic residues" evidence="1">
    <location>
        <begin position="160"/>
        <end position="170"/>
    </location>
</feature>
<dbReference type="Gene3D" id="2.60.40.4370">
    <property type="match status" value="1"/>
</dbReference>
<feature type="domain" description="Transcription factor TFIIIC triple barrel" evidence="2">
    <location>
        <begin position="39"/>
        <end position="243"/>
    </location>
</feature>
<organism evidence="3 4">
    <name type="scientific">Drechmeria coniospora</name>
    <name type="common">Nematophagous fungus</name>
    <name type="synonym">Meria coniospora</name>
    <dbReference type="NCBI Taxonomy" id="98403"/>
    <lineage>
        <taxon>Eukaryota</taxon>
        <taxon>Fungi</taxon>
        <taxon>Dikarya</taxon>
        <taxon>Ascomycota</taxon>
        <taxon>Pezizomycotina</taxon>
        <taxon>Sordariomycetes</taxon>
        <taxon>Hypocreomycetidae</taxon>
        <taxon>Hypocreales</taxon>
        <taxon>Ophiocordycipitaceae</taxon>
        <taxon>Drechmeria</taxon>
    </lineage>
</organism>